<dbReference type="SUPFAM" id="SSF46785">
    <property type="entry name" value="Winged helix' DNA-binding domain"/>
    <property type="match status" value="1"/>
</dbReference>
<protein>
    <submittedName>
        <fullName evidence="4">Transcriptional regulator</fullName>
    </submittedName>
</protein>
<dbReference type="Pfam" id="PF10400">
    <property type="entry name" value="Vir_act_alpha_C"/>
    <property type="match status" value="1"/>
</dbReference>
<sequence>MSLRMALLGLLTISGPASGYDLTKLFESSINHAWQARHSQIYPELNKMTADGLVTVEEEGPRGRKTYAVTEEGSRLLREWLLAGEPSRLARHEESLRAFLVPALEPEEAVALLREQARGYDARLAELEALGAAKSLERERRTAGFGRYALDLGLRHMRMMRDWARDTADEIERSSRSRP</sequence>
<dbReference type="Pfam" id="PF03551">
    <property type="entry name" value="PadR"/>
    <property type="match status" value="1"/>
</dbReference>
<dbReference type="InterPro" id="IPR036388">
    <property type="entry name" value="WH-like_DNA-bd_sf"/>
</dbReference>
<dbReference type="InterPro" id="IPR005149">
    <property type="entry name" value="Tscrpt_reg_PadR_N"/>
</dbReference>
<feature type="signal peptide" evidence="1">
    <location>
        <begin position="1"/>
        <end position="19"/>
    </location>
</feature>
<evidence type="ECO:0000259" key="2">
    <source>
        <dbReference type="Pfam" id="PF03551"/>
    </source>
</evidence>
<proteinExistence type="predicted"/>
<feature type="domain" description="Transcription regulator PadR N-terminal" evidence="2">
    <location>
        <begin position="7"/>
        <end position="79"/>
    </location>
</feature>
<dbReference type="EMBL" id="BOOI01000042">
    <property type="protein sequence ID" value="GIH86091.1"/>
    <property type="molecule type" value="Genomic_DNA"/>
</dbReference>
<feature type="domain" description="Transcription regulator PadR C-terminal" evidence="3">
    <location>
        <begin position="91"/>
        <end position="171"/>
    </location>
</feature>
<evidence type="ECO:0000256" key="1">
    <source>
        <dbReference type="SAM" id="SignalP"/>
    </source>
</evidence>
<dbReference type="InterPro" id="IPR018309">
    <property type="entry name" value="Tscrpt_reg_PadR_C"/>
</dbReference>
<keyword evidence="5" id="KW-1185">Reference proteome</keyword>
<evidence type="ECO:0000313" key="5">
    <source>
        <dbReference type="Proteomes" id="UP000655044"/>
    </source>
</evidence>
<organism evidence="4 5">
    <name type="scientific">Planobispora rosea</name>
    <dbReference type="NCBI Taxonomy" id="35762"/>
    <lineage>
        <taxon>Bacteria</taxon>
        <taxon>Bacillati</taxon>
        <taxon>Actinomycetota</taxon>
        <taxon>Actinomycetes</taxon>
        <taxon>Streptosporangiales</taxon>
        <taxon>Streptosporangiaceae</taxon>
        <taxon>Planobispora</taxon>
    </lineage>
</organism>
<reference evidence="4" key="1">
    <citation type="submission" date="2021-01" db="EMBL/GenBank/DDBJ databases">
        <title>Whole genome shotgun sequence of Planobispora rosea NBRC 15558.</title>
        <authorList>
            <person name="Komaki H."/>
            <person name="Tamura T."/>
        </authorList>
    </citation>
    <scope>NUCLEOTIDE SEQUENCE</scope>
    <source>
        <strain evidence="4">NBRC 15558</strain>
    </source>
</reference>
<feature type="chain" id="PRO_5039147814" evidence="1">
    <location>
        <begin position="20"/>
        <end position="179"/>
    </location>
</feature>
<comment type="caution">
    <text evidence="4">The sequence shown here is derived from an EMBL/GenBank/DDBJ whole genome shotgun (WGS) entry which is preliminary data.</text>
</comment>
<dbReference type="RefSeq" id="WP_189242841.1">
    <property type="nucleotide sequence ID" value="NZ_BMQP01000023.1"/>
</dbReference>
<evidence type="ECO:0000259" key="3">
    <source>
        <dbReference type="Pfam" id="PF10400"/>
    </source>
</evidence>
<name>A0A8J3S527_PLARO</name>
<dbReference type="InterPro" id="IPR036390">
    <property type="entry name" value="WH_DNA-bd_sf"/>
</dbReference>
<accession>A0A8J3S527</accession>
<dbReference type="Proteomes" id="UP000655044">
    <property type="component" value="Unassembled WGS sequence"/>
</dbReference>
<dbReference type="PANTHER" id="PTHR43252">
    <property type="entry name" value="TRANSCRIPTIONAL REGULATOR YQJI"/>
    <property type="match status" value="1"/>
</dbReference>
<dbReference type="PANTHER" id="PTHR43252:SF2">
    <property type="entry name" value="TRANSCRIPTION REGULATOR, PADR-LIKE FAMILY"/>
    <property type="match status" value="1"/>
</dbReference>
<keyword evidence="1" id="KW-0732">Signal</keyword>
<evidence type="ECO:0000313" key="4">
    <source>
        <dbReference type="EMBL" id="GIH86091.1"/>
    </source>
</evidence>
<dbReference type="Gene3D" id="1.10.10.10">
    <property type="entry name" value="Winged helix-like DNA-binding domain superfamily/Winged helix DNA-binding domain"/>
    <property type="match status" value="1"/>
</dbReference>
<dbReference type="AlphaFoldDB" id="A0A8J3S527"/>
<gene>
    <name evidence="4" type="ORF">Pro02_44990</name>
</gene>